<evidence type="ECO:0000313" key="2">
    <source>
        <dbReference type="Proteomes" id="UP000177481"/>
    </source>
</evidence>
<organism evidence="1 2">
    <name type="scientific">Candidatus Berkelbacteria bacterium RIFCSPLOWO2_01_FULL_50_28</name>
    <dbReference type="NCBI Taxonomy" id="1797471"/>
    <lineage>
        <taxon>Bacteria</taxon>
        <taxon>Candidatus Berkelbacteria</taxon>
    </lineage>
</organism>
<dbReference type="SUPFAM" id="SSF53335">
    <property type="entry name" value="S-adenosyl-L-methionine-dependent methyltransferases"/>
    <property type="match status" value="1"/>
</dbReference>
<dbReference type="Gene3D" id="3.40.50.150">
    <property type="entry name" value="Vaccinia Virus protein VP39"/>
    <property type="match status" value="1"/>
</dbReference>
<dbReference type="Pfam" id="PF13489">
    <property type="entry name" value="Methyltransf_23"/>
    <property type="match status" value="1"/>
</dbReference>
<reference evidence="1 2" key="1">
    <citation type="journal article" date="2016" name="Nat. Commun.">
        <title>Thousands of microbial genomes shed light on interconnected biogeochemical processes in an aquifer system.</title>
        <authorList>
            <person name="Anantharaman K."/>
            <person name="Brown C.T."/>
            <person name="Hug L.A."/>
            <person name="Sharon I."/>
            <person name="Castelle C.J."/>
            <person name="Probst A.J."/>
            <person name="Thomas B.C."/>
            <person name="Singh A."/>
            <person name="Wilkins M.J."/>
            <person name="Karaoz U."/>
            <person name="Brodie E.L."/>
            <person name="Williams K.H."/>
            <person name="Hubbard S.S."/>
            <person name="Banfield J.F."/>
        </authorList>
    </citation>
    <scope>NUCLEOTIDE SEQUENCE [LARGE SCALE GENOMIC DNA]</scope>
</reference>
<dbReference type="InterPro" id="IPR029063">
    <property type="entry name" value="SAM-dependent_MTases_sf"/>
</dbReference>
<sequence>MSNDYNKLADDYQKTAEKPDKKYSILPTVLKLAGNLRGKTVVDFGCGDGYFTRELAQNADRVIGLDNSEEQINLANQQPVPNVKYELQDIFKSNLPQMDVAVVPFVVNYAKSTEQLESFFQSIYESLNNDGWAVFVVDLPTGKDLRRFGAIKSVDKDEDGATIKIELFNDSQLVCTLAATYFRPERLETTLIKAGFRKVTWHKPIVSEAGIAALGSDFWNGYPNNCELGYITAGK</sequence>
<dbReference type="AlphaFoldDB" id="A0A1F5EAD4"/>
<dbReference type="CDD" id="cd02440">
    <property type="entry name" value="AdoMet_MTases"/>
    <property type="match status" value="1"/>
</dbReference>
<gene>
    <name evidence="1" type="ORF">A3A71_04275</name>
</gene>
<dbReference type="Proteomes" id="UP000177481">
    <property type="component" value="Unassembled WGS sequence"/>
</dbReference>
<name>A0A1F5EAD4_9BACT</name>
<dbReference type="PANTHER" id="PTHR43861">
    <property type="entry name" value="TRANS-ACONITATE 2-METHYLTRANSFERASE-RELATED"/>
    <property type="match status" value="1"/>
</dbReference>
<comment type="caution">
    <text evidence="1">The sequence shown here is derived from an EMBL/GenBank/DDBJ whole genome shotgun (WGS) entry which is preliminary data.</text>
</comment>
<evidence type="ECO:0000313" key="1">
    <source>
        <dbReference type="EMBL" id="OGD64348.1"/>
    </source>
</evidence>
<protein>
    <submittedName>
        <fullName evidence="1">Uncharacterized protein</fullName>
    </submittedName>
</protein>
<proteinExistence type="predicted"/>
<accession>A0A1F5EAD4</accession>
<dbReference type="EMBL" id="MEZX01000003">
    <property type="protein sequence ID" value="OGD64348.1"/>
    <property type="molecule type" value="Genomic_DNA"/>
</dbReference>
<dbReference type="STRING" id="1797471.A3A71_04275"/>